<feature type="domain" description="ABC transmembrane type-1" evidence="9">
    <location>
        <begin position="19"/>
        <end position="311"/>
    </location>
</feature>
<proteinExistence type="predicted"/>
<keyword evidence="3" id="KW-0547">Nucleotide-binding</keyword>
<evidence type="ECO:0000256" key="3">
    <source>
        <dbReference type="ARBA" id="ARBA00022741"/>
    </source>
</evidence>
<evidence type="ECO:0000313" key="10">
    <source>
        <dbReference type="EMBL" id="GAA3567672.1"/>
    </source>
</evidence>
<protein>
    <submittedName>
        <fullName evidence="10">ABC transporter ATP-binding protein</fullName>
    </submittedName>
</protein>
<feature type="transmembrane region" description="Helical" evidence="7">
    <location>
        <begin position="67"/>
        <end position="85"/>
    </location>
</feature>
<dbReference type="InterPro" id="IPR003593">
    <property type="entry name" value="AAA+_ATPase"/>
</dbReference>
<evidence type="ECO:0000259" key="8">
    <source>
        <dbReference type="PROSITE" id="PS50893"/>
    </source>
</evidence>
<organism evidence="10 11">
    <name type="scientific">Snuella lapsa</name>
    <dbReference type="NCBI Taxonomy" id="870481"/>
    <lineage>
        <taxon>Bacteria</taxon>
        <taxon>Pseudomonadati</taxon>
        <taxon>Bacteroidota</taxon>
        <taxon>Flavobacteriia</taxon>
        <taxon>Flavobacteriales</taxon>
        <taxon>Flavobacteriaceae</taxon>
        <taxon>Snuella</taxon>
    </lineage>
</organism>
<dbReference type="EMBL" id="BAABCY010000040">
    <property type="protein sequence ID" value="GAA3567672.1"/>
    <property type="molecule type" value="Genomic_DNA"/>
</dbReference>
<evidence type="ECO:0000259" key="9">
    <source>
        <dbReference type="PROSITE" id="PS50929"/>
    </source>
</evidence>
<evidence type="ECO:0000256" key="7">
    <source>
        <dbReference type="SAM" id="Phobius"/>
    </source>
</evidence>
<keyword evidence="4 10" id="KW-0067">ATP-binding</keyword>
<dbReference type="Pfam" id="PF00005">
    <property type="entry name" value="ABC_tran"/>
    <property type="match status" value="1"/>
</dbReference>
<dbReference type="InterPro" id="IPR017871">
    <property type="entry name" value="ABC_transporter-like_CS"/>
</dbReference>
<evidence type="ECO:0000256" key="4">
    <source>
        <dbReference type="ARBA" id="ARBA00022840"/>
    </source>
</evidence>
<dbReference type="RefSeq" id="WP_345005527.1">
    <property type="nucleotide sequence ID" value="NZ_BAABCY010000040.1"/>
</dbReference>
<dbReference type="PROSITE" id="PS50929">
    <property type="entry name" value="ABC_TM1F"/>
    <property type="match status" value="1"/>
</dbReference>
<dbReference type="PROSITE" id="PS50893">
    <property type="entry name" value="ABC_TRANSPORTER_2"/>
    <property type="match status" value="1"/>
</dbReference>
<dbReference type="InterPro" id="IPR011527">
    <property type="entry name" value="ABC1_TM_dom"/>
</dbReference>
<dbReference type="Proteomes" id="UP001500954">
    <property type="component" value="Unassembled WGS sequence"/>
</dbReference>
<evidence type="ECO:0000256" key="5">
    <source>
        <dbReference type="ARBA" id="ARBA00022989"/>
    </source>
</evidence>
<evidence type="ECO:0000256" key="6">
    <source>
        <dbReference type="ARBA" id="ARBA00023136"/>
    </source>
</evidence>
<dbReference type="SMART" id="SM00382">
    <property type="entry name" value="AAA"/>
    <property type="match status" value="1"/>
</dbReference>
<feature type="transmembrane region" description="Helical" evidence="7">
    <location>
        <begin position="142"/>
        <end position="161"/>
    </location>
</feature>
<feature type="domain" description="ABC transporter" evidence="8">
    <location>
        <begin position="343"/>
        <end position="578"/>
    </location>
</feature>
<comment type="subcellular location">
    <subcellularLocation>
        <location evidence="1">Cell membrane</location>
        <topology evidence="1">Multi-pass membrane protein</topology>
    </subcellularLocation>
</comment>
<dbReference type="Gene3D" id="3.40.50.300">
    <property type="entry name" value="P-loop containing nucleotide triphosphate hydrolases"/>
    <property type="match status" value="1"/>
</dbReference>
<dbReference type="PROSITE" id="PS00211">
    <property type="entry name" value="ABC_TRANSPORTER_1"/>
    <property type="match status" value="1"/>
</dbReference>
<evidence type="ECO:0000256" key="1">
    <source>
        <dbReference type="ARBA" id="ARBA00004651"/>
    </source>
</evidence>
<dbReference type="GO" id="GO:0005524">
    <property type="term" value="F:ATP binding"/>
    <property type="evidence" value="ECO:0007669"/>
    <property type="project" value="UniProtKB-KW"/>
</dbReference>
<evidence type="ECO:0000313" key="11">
    <source>
        <dbReference type="Proteomes" id="UP001500954"/>
    </source>
</evidence>
<feature type="transmembrane region" description="Helical" evidence="7">
    <location>
        <begin position="289"/>
        <end position="309"/>
    </location>
</feature>
<dbReference type="InterPro" id="IPR036640">
    <property type="entry name" value="ABC1_TM_sf"/>
</dbReference>
<keyword evidence="6 7" id="KW-0472">Membrane</keyword>
<dbReference type="SUPFAM" id="SSF90123">
    <property type="entry name" value="ABC transporter transmembrane region"/>
    <property type="match status" value="1"/>
</dbReference>
<feature type="transmembrane region" description="Helical" evidence="7">
    <location>
        <begin position="167"/>
        <end position="185"/>
    </location>
</feature>
<comment type="caution">
    <text evidence="10">The sequence shown here is derived from an EMBL/GenBank/DDBJ whole genome shotgun (WGS) entry which is preliminary data.</text>
</comment>
<dbReference type="InterPro" id="IPR027417">
    <property type="entry name" value="P-loop_NTPase"/>
</dbReference>
<reference evidence="11" key="1">
    <citation type="journal article" date="2019" name="Int. J. Syst. Evol. Microbiol.">
        <title>The Global Catalogue of Microorganisms (GCM) 10K type strain sequencing project: providing services to taxonomists for standard genome sequencing and annotation.</title>
        <authorList>
            <consortium name="The Broad Institute Genomics Platform"/>
            <consortium name="The Broad Institute Genome Sequencing Center for Infectious Disease"/>
            <person name="Wu L."/>
            <person name="Ma J."/>
        </authorList>
    </citation>
    <scope>NUCLEOTIDE SEQUENCE [LARGE SCALE GENOMIC DNA]</scope>
    <source>
        <strain evidence="11">JCM 17111</strain>
    </source>
</reference>
<dbReference type="PANTHER" id="PTHR43394:SF1">
    <property type="entry name" value="ATP-BINDING CASSETTE SUB-FAMILY B MEMBER 10, MITOCHONDRIAL"/>
    <property type="match status" value="1"/>
</dbReference>
<name>A0ABP6XNW7_9FLAO</name>
<feature type="transmembrane region" description="Helical" evidence="7">
    <location>
        <begin position="249"/>
        <end position="269"/>
    </location>
</feature>
<keyword evidence="11" id="KW-1185">Reference proteome</keyword>
<dbReference type="Pfam" id="PF00664">
    <property type="entry name" value="ABC_membrane"/>
    <property type="match status" value="1"/>
</dbReference>
<feature type="transmembrane region" description="Helical" evidence="7">
    <location>
        <begin position="16"/>
        <end position="34"/>
    </location>
</feature>
<dbReference type="CDD" id="cd18541">
    <property type="entry name" value="ABC_6TM_TmrB_like"/>
    <property type="match status" value="1"/>
</dbReference>
<evidence type="ECO:0000256" key="2">
    <source>
        <dbReference type="ARBA" id="ARBA00022692"/>
    </source>
</evidence>
<dbReference type="InterPro" id="IPR003439">
    <property type="entry name" value="ABC_transporter-like_ATP-bd"/>
</dbReference>
<sequence length="588" mass="66059">MKELQHLNKYFFKYKTYLLLGIIITIVARIFLLFTPRLVREIFVIVEKHEDGNDAISTSIRAELGEIIFYIIGAAIIAAILTFFMRQTIINVSRYIEYDLKNEVYGHYQKLSLNFYKKNRTGDLMNRISEDVGRVRMYAGPAIMYSINTITLFVIALIYMFSEAPKLTLYTIMPLPILSVAIYKLSKEIHKRSTIVQEYLSKLSTFTQESFSGISVIKAYSIEPETSKNFNSLAAENKNKHLNLARVQALFFPMMILLIGASNLLVIYIGGMQYINGEIESLGTIAEFIIYVNMLTWPVATVGWVTSIVQQAEASQKRINEFLNIEPEIKNTVNEQTNIDGDISFKNVSFTYDDTNIQALKNVSFTVKQGETLAILGKTGSGKSTILDLIGRLYDIDHGVITINGTNIIQHNLTSLRNGIGYVPQDAFLFSDTIKNNIKFGKEDATDDDVVNAAKKAHVHKNIIKFNNGYDTVLGERGITLSGGQKQRVSIARAIIKSPKILLFDDCLSAVDTETEEKILTNLNKISQNKTTIIVSHRVSSAKNADKIIVLDNGEIVQSGTHNTLINTEGYYKHLYLKQLSESGVNMG</sequence>
<dbReference type="InterPro" id="IPR039421">
    <property type="entry name" value="Type_1_exporter"/>
</dbReference>
<accession>A0ABP6XNW7</accession>
<dbReference type="Gene3D" id="1.20.1560.10">
    <property type="entry name" value="ABC transporter type 1, transmembrane domain"/>
    <property type="match status" value="1"/>
</dbReference>
<gene>
    <name evidence="10" type="ORF">GCM10022395_17190</name>
</gene>
<keyword evidence="5 7" id="KW-1133">Transmembrane helix</keyword>
<dbReference type="PANTHER" id="PTHR43394">
    <property type="entry name" value="ATP-DEPENDENT PERMEASE MDL1, MITOCHONDRIAL"/>
    <property type="match status" value="1"/>
</dbReference>
<keyword evidence="2 7" id="KW-0812">Transmembrane</keyword>
<dbReference type="SUPFAM" id="SSF52540">
    <property type="entry name" value="P-loop containing nucleoside triphosphate hydrolases"/>
    <property type="match status" value="1"/>
</dbReference>